<dbReference type="SUPFAM" id="SSF75712">
    <property type="entry name" value="Rad50 coiled-coil Zn hook"/>
    <property type="match status" value="1"/>
</dbReference>
<name>H7EHL0_9SPIR</name>
<evidence type="ECO:0000256" key="1">
    <source>
        <dbReference type="SAM" id="MobiDB-lite"/>
    </source>
</evidence>
<gene>
    <name evidence="2" type="ORF">TresaDRAFT_2609</name>
</gene>
<dbReference type="EMBL" id="AGRW01000028">
    <property type="protein sequence ID" value="EIC02956.1"/>
    <property type="molecule type" value="Genomic_DNA"/>
</dbReference>
<feature type="region of interest" description="Disordered" evidence="1">
    <location>
        <begin position="1"/>
        <end position="66"/>
    </location>
</feature>
<organism evidence="2 3">
    <name type="scientific">Treponema saccharophilum DSM 2985</name>
    <dbReference type="NCBI Taxonomy" id="907348"/>
    <lineage>
        <taxon>Bacteria</taxon>
        <taxon>Pseudomonadati</taxon>
        <taxon>Spirochaetota</taxon>
        <taxon>Spirochaetia</taxon>
        <taxon>Spirochaetales</taxon>
        <taxon>Treponemataceae</taxon>
        <taxon>Treponema</taxon>
    </lineage>
</organism>
<protein>
    <submittedName>
        <fullName evidence="2">Uncharacterized protein</fullName>
    </submittedName>
</protein>
<comment type="caution">
    <text evidence="2">The sequence shown here is derived from an EMBL/GenBank/DDBJ whole genome shotgun (WGS) entry which is preliminary data.</text>
</comment>
<evidence type="ECO:0000313" key="3">
    <source>
        <dbReference type="Proteomes" id="UP000003571"/>
    </source>
</evidence>
<accession>H7EHL0</accession>
<dbReference type="PATRIC" id="fig|907348.3.peg.279"/>
<dbReference type="Proteomes" id="UP000003571">
    <property type="component" value="Unassembled WGS sequence"/>
</dbReference>
<reference evidence="2 3" key="1">
    <citation type="submission" date="2011-09" db="EMBL/GenBank/DDBJ databases">
        <title>The draft genome of Treponema saccharophilum DSM 2985.</title>
        <authorList>
            <consortium name="US DOE Joint Genome Institute (JGI-PGF)"/>
            <person name="Lucas S."/>
            <person name="Copeland A."/>
            <person name="Lapidus A."/>
            <person name="Glavina del Rio T."/>
            <person name="Dalin E."/>
            <person name="Tice H."/>
            <person name="Bruce D."/>
            <person name="Goodwin L."/>
            <person name="Pitluck S."/>
            <person name="Peters L."/>
            <person name="Kyrpides N."/>
            <person name="Mavromatis K."/>
            <person name="Ivanova N."/>
            <person name="Markowitz V."/>
            <person name="Cheng J.-F."/>
            <person name="Hugenholtz P."/>
            <person name="Woyke T."/>
            <person name="Wu D."/>
            <person name="Gronow S."/>
            <person name="Wellnitz S."/>
            <person name="Brambilla E."/>
            <person name="Klenk H.-P."/>
            <person name="Eisen J.A."/>
        </authorList>
    </citation>
    <scope>NUCLEOTIDE SEQUENCE [LARGE SCALE GENOMIC DNA]</scope>
    <source>
        <strain evidence="2 3">DSM 2985</strain>
    </source>
</reference>
<dbReference type="RefSeq" id="WP_002702165.1">
    <property type="nucleotide sequence ID" value="NZ_AGRW01000028.1"/>
</dbReference>
<feature type="compositionally biased region" description="Basic and acidic residues" evidence="1">
    <location>
        <begin position="19"/>
        <end position="55"/>
    </location>
</feature>
<proteinExistence type="predicted"/>
<dbReference type="STRING" id="907348.TresaDRAFT_2609"/>
<dbReference type="OrthoDB" id="308128at2"/>
<dbReference type="eggNOG" id="ENOG50339QT">
    <property type="taxonomic scope" value="Bacteria"/>
</dbReference>
<sequence length="194" mass="22757">MNRSDSYSSGKRRGRRREARSERGGRGKARETREARDTKESRRERKSGRGKDLFAKRPIQYSSEQRELQRGIQKFLQREMSENDAAVRSFRAREKVCPICGQPISPEDFGSAMTDRKTGLPAHFDCVLKQVSESEKTEQNERISYIGQGRFAVIRFENPHDLKHFTIRRTIEWEDRDNRSEWRTEVSGLFSQVK</sequence>
<keyword evidence="3" id="KW-1185">Reference proteome</keyword>
<dbReference type="AlphaFoldDB" id="H7EHL0"/>
<evidence type="ECO:0000313" key="2">
    <source>
        <dbReference type="EMBL" id="EIC02956.1"/>
    </source>
</evidence>